<protein>
    <submittedName>
        <fullName evidence="2">Amidohydrolase family protein</fullName>
    </submittedName>
</protein>
<proteinExistence type="predicted"/>
<dbReference type="SUPFAM" id="SSF51338">
    <property type="entry name" value="Composite domain of metallo-dependent hydrolases"/>
    <property type="match status" value="1"/>
</dbReference>
<dbReference type="Proteomes" id="UP001595683">
    <property type="component" value="Unassembled WGS sequence"/>
</dbReference>
<evidence type="ECO:0000313" key="2">
    <source>
        <dbReference type="EMBL" id="MFC3673330.1"/>
    </source>
</evidence>
<evidence type="ECO:0000313" key="3">
    <source>
        <dbReference type="Proteomes" id="UP001595683"/>
    </source>
</evidence>
<dbReference type="CDD" id="cd01297">
    <property type="entry name" value="D-aminoacylase"/>
    <property type="match status" value="1"/>
</dbReference>
<sequence>MDTYDLVIRGGTIVDGTGAAAYVGDIAVRGGMIAAMGAIDGTAEREIDATGLTVTPGFIDLHTHYDGQAIWSSRLNPSSSHGVTTVVMGNCGVGFAPCRPEDRPLLCITMEGVEDIPGVVMKEGLTWEWETFPEYLDAVEARARDIDVGVLVPHSAVRVYAMGKRGADRAPADENDLKAMHDLISEAVRAGALGFGSTRTAFDRRADGEHVPSFDVGSEELANAARAVRDGGGGVLQILPDLGTFGSSAEKCFSLMKIMSEASGLPVTYTMSQINEHPDHWRKLLHLTQAHNKAGGGLVHPQFFPRPVGMLAGLELTSNPFVYCASYQAIAHLPLAERVAEMRRPEVRARIVSEQPGNALLPMTAMTRQWKNMYRLGDPPCYEPDPADSVAAMAEREGRIPEEIAYDLLLEQDGRALLLVAIANYAQGSLSYQLEMMRDPHCVIGLGDGGAHYGLICDSSYPTYVLTHWARDRQGDRLTLEEAVKAMTSTPAGVMGLGDRGILAPGYKADINVFDHAGMALYAPRIVDDLPAGGRRLDQAASGYRWTIVSGEIILKDDQPTGEFPGRLVRGRQPAPVVREIA</sequence>
<dbReference type="SUPFAM" id="SSF51556">
    <property type="entry name" value="Metallo-dependent hydrolases"/>
    <property type="match status" value="1"/>
</dbReference>
<dbReference type="InterPro" id="IPR050378">
    <property type="entry name" value="Metallo-dep_Hydrolases_sf"/>
</dbReference>
<accession>A0ABV7V872</accession>
<dbReference type="Gene3D" id="3.20.20.140">
    <property type="entry name" value="Metal-dependent hydrolases"/>
    <property type="match status" value="2"/>
</dbReference>
<reference evidence="3" key="1">
    <citation type="journal article" date="2019" name="Int. J. Syst. Evol. Microbiol.">
        <title>The Global Catalogue of Microorganisms (GCM) 10K type strain sequencing project: providing services to taxonomists for standard genome sequencing and annotation.</title>
        <authorList>
            <consortium name="The Broad Institute Genomics Platform"/>
            <consortium name="The Broad Institute Genome Sequencing Center for Infectious Disease"/>
            <person name="Wu L."/>
            <person name="Ma J."/>
        </authorList>
    </citation>
    <scope>NUCLEOTIDE SEQUENCE [LARGE SCALE GENOMIC DNA]</scope>
    <source>
        <strain evidence="3">KCTC 42224</strain>
    </source>
</reference>
<dbReference type="EMBL" id="JBHRYE010000042">
    <property type="protein sequence ID" value="MFC3673330.1"/>
    <property type="molecule type" value="Genomic_DNA"/>
</dbReference>
<dbReference type="InterPro" id="IPR032466">
    <property type="entry name" value="Metal_Hydrolase"/>
</dbReference>
<organism evidence="2 3">
    <name type="scientific">Novosphingobium pokkalii</name>
    <dbReference type="NCBI Taxonomy" id="1770194"/>
    <lineage>
        <taxon>Bacteria</taxon>
        <taxon>Pseudomonadati</taxon>
        <taxon>Pseudomonadota</taxon>
        <taxon>Alphaproteobacteria</taxon>
        <taxon>Sphingomonadales</taxon>
        <taxon>Sphingomonadaceae</taxon>
        <taxon>Novosphingobium</taxon>
    </lineage>
</organism>
<keyword evidence="3" id="KW-1185">Reference proteome</keyword>
<comment type="caution">
    <text evidence="2">The sequence shown here is derived from an EMBL/GenBank/DDBJ whole genome shotgun (WGS) entry which is preliminary data.</text>
</comment>
<name>A0ABV7V872_9SPHN</name>
<gene>
    <name evidence="2" type="ORF">ACFOOT_18055</name>
</gene>
<dbReference type="Pfam" id="PF07969">
    <property type="entry name" value="Amidohydro_3"/>
    <property type="match status" value="1"/>
</dbReference>
<dbReference type="Gene3D" id="2.30.40.10">
    <property type="entry name" value="Urease, subunit C, domain 1"/>
    <property type="match status" value="2"/>
</dbReference>
<feature type="domain" description="Amidohydrolase 3" evidence="1">
    <location>
        <begin position="45"/>
        <end position="554"/>
    </location>
</feature>
<evidence type="ECO:0000259" key="1">
    <source>
        <dbReference type="Pfam" id="PF07969"/>
    </source>
</evidence>
<dbReference type="PANTHER" id="PTHR11647">
    <property type="entry name" value="HYDRANTOINASE/DIHYDROPYRIMIDINASE FAMILY MEMBER"/>
    <property type="match status" value="1"/>
</dbReference>
<dbReference type="RefSeq" id="WP_191325180.1">
    <property type="nucleotide sequence ID" value="NZ_BMZP01000015.1"/>
</dbReference>
<dbReference type="InterPro" id="IPR013108">
    <property type="entry name" value="Amidohydro_3"/>
</dbReference>
<dbReference type="PANTHER" id="PTHR11647:SF1">
    <property type="entry name" value="COLLAPSIN RESPONSE MEDIATOR PROTEIN"/>
    <property type="match status" value="1"/>
</dbReference>
<dbReference type="InterPro" id="IPR011059">
    <property type="entry name" value="Metal-dep_hydrolase_composite"/>
</dbReference>